<dbReference type="PANTHER" id="PTHR33937">
    <property type="entry name" value="IRON-MOLYBDENUM PROTEIN-RELATED-RELATED"/>
    <property type="match status" value="1"/>
</dbReference>
<dbReference type="STRING" id="665126.ABB55_05070"/>
<comment type="similarity">
    <text evidence="1">Belongs to the NifX/NifY family.</text>
</comment>
<dbReference type="InterPro" id="IPR034169">
    <property type="entry name" value="NifX-like"/>
</dbReference>
<dbReference type="InterPro" id="IPR051840">
    <property type="entry name" value="NifX/NifY_domain"/>
</dbReference>
<proteinExistence type="inferred from homology"/>
<dbReference type="GO" id="GO:0051540">
    <property type="term" value="F:metal cluster binding"/>
    <property type="evidence" value="ECO:0007669"/>
    <property type="project" value="InterPro"/>
</dbReference>
<dbReference type="Gene3D" id="3.30.420.130">
    <property type="entry name" value="Dinitrogenase iron-molybdenum cofactor biosynthesis domain"/>
    <property type="match status" value="1"/>
</dbReference>
<evidence type="ECO:0000313" key="5">
    <source>
        <dbReference type="EMBL" id="KPL55683.1"/>
    </source>
</evidence>
<dbReference type="GO" id="GO:0009399">
    <property type="term" value="P:nitrogen fixation"/>
    <property type="evidence" value="ECO:0007669"/>
    <property type="project" value="InterPro"/>
</dbReference>
<accession>A0A0P6VSE8</accession>
<dbReference type="InterPro" id="IPR003731">
    <property type="entry name" value="Di-Nase_FeMo-co_biosynth"/>
</dbReference>
<dbReference type="EMBL" id="LJYW01000001">
    <property type="protein sequence ID" value="KPL55683.1"/>
    <property type="molecule type" value="Genomic_DNA"/>
</dbReference>
<dbReference type="InterPro" id="IPR036105">
    <property type="entry name" value="DiNase_FeMo-co_biosyn_sf"/>
</dbReference>
<dbReference type="SUPFAM" id="SSF53146">
    <property type="entry name" value="Nitrogenase accessory factor-like"/>
    <property type="match status" value="1"/>
</dbReference>
<sequence>MTAVRRLQLVSTDEAPAPPERPTGAVRVAIATRDMKGLNAHFGSAPKFAVYDVTRDGWSFVEALAFDDNSDESGAHKSEGEDRIAPKVDALTGCHLLFCLAIGGPSAAKVVSARIHPIKVPQAASIEEVLEKTRTMLNGAPPPWLRKVLAEAGLNTAKPSFEDD</sequence>
<dbReference type="AlphaFoldDB" id="A0A0P6VSE8"/>
<evidence type="ECO:0000256" key="1">
    <source>
        <dbReference type="ARBA" id="ARBA00010285"/>
    </source>
</evidence>
<dbReference type="Proteomes" id="UP000048984">
    <property type="component" value="Unassembled WGS sequence"/>
</dbReference>
<dbReference type="InterPro" id="IPR013480">
    <property type="entry name" value="NifX"/>
</dbReference>
<organism evidence="5 6">
    <name type="scientific">Prosthecodimorpha hirschii</name>
    <dbReference type="NCBI Taxonomy" id="665126"/>
    <lineage>
        <taxon>Bacteria</taxon>
        <taxon>Pseudomonadati</taxon>
        <taxon>Pseudomonadota</taxon>
        <taxon>Alphaproteobacteria</taxon>
        <taxon>Hyphomicrobiales</taxon>
        <taxon>Ancalomicrobiaceae</taxon>
        <taxon>Prosthecodimorpha</taxon>
    </lineage>
</organism>
<gene>
    <name evidence="5" type="ORF">ABB55_05070</name>
</gene>
<dbReference type="Pfam" id="PF02579">
    <property type="entry name" value="Nitro_FeMo-Co"/>
    <property type="match status" value="1"/>
</dbReference>
<dbReference type="PANTHER" id="PTHR33937:SF1">
    <property type="entry name" value="IRON-MOLIBDENUM COFACTOR PROCESSING PROTEIN"/>
    <property type="match status" value="1"/>
</dbReference>
<feature type="region of interest" description="Disordered" evidence="3">
    <location>
        <begin position="1"/>
        <end position="22"/>
    </location>
</feature>
<dbReference type="CDD" id="cd00853">
    <property type="entry name" value="NifX"/>
    <property type="match status" value="1"/>
</dbReference>
<reference evidence="5 6" key="1">
    <citation type="submission" date="2015-09" db="EMBL/GenBank/DDBJ databases">
        <authorList>
            <person name="Jackson K.R."/>
            <person name="Lunt B.L."/>
            <person name="Fisher J.N.B."/>
            <person name="Gardner A.V."/>
            <person name="Bailey M.E."/>
            <person name="Deus L.M."/>
            <person name="Earl A.S."/>
            <person name="Gibby P.D."/>
            <person name="Hartmann K.A."/>
            <person name="Liu J.E."/>
            <person name="Manci A.M."/>
            <person name="Nielsen D.A."/>
            <person name="Solomon M.B."/>
            <person name="Breakwell D.P."/>
            <person name="Burnett S.H."/>
            <person name="Grose J.H."/>
        </authorList>
    </citation>
    <scope>NUCLEOTIDE SEQUENCE [LARGE SCALE GENOMIC DNA]</scope>
    <source>
        <strain evidence="5 6">16</strain>
    </source>
</reference>
<feature type="domain" description="Dinitrogenase iron-molybdenum cofactor biosynthesis" evidence="4">
    <location>
        <begin position="37"/>
        <end position="132"/>
    </location>
</feature>
<name>A0A0P6VSE8_9HYPH</name>
<reference evidence="5 6" key="2">
    <citation type="submission" date="2015-10" db="EMBL/GenBank/DDBJ databases">
        <title>Draft Genome Sequence of Prosthecomicrobium hirschii ATCC 27832.</title>
        <authorList>
            <person name="Daniel J."/>
            <person name="Givan S.A."/>
            <person name="Brun Y.V."/>
            <person name="Brown P.J."/>
        </authorList>
    </citation>
    <scope>NUCLEOTIDE SEQUENCE [LARGE SCALE GENOMIC DNA]</scope>
    <source>
        <strain evidence="5 6">16</strain>
    </source>
</reference>
<evidence type="ECO:0000313" key="6">
    <source>
        <dbReference type="Proteomes" id="UP000048984"/>
    </source>
</evidence>
<protein>
    <submittedName>
        <fullName evidence="5">Nitrogen fixation protein NifX</fullName>
    </submittedName>
</protein>
<evidence type="ECO:0000259" key="4">
    <source>
        <dbReference type="Pfam" id="PF02579"/>
    </source>
</evidence>
<evidence type="ECO:0000256" key="3">
    <source>
        <dbReference type="SAM" id="MobiDB-lite"/>
    </source>
</evidence>
<dbReference type="RefSeq" id="WP_054357838.1">
    <property type="nucleotide sequence ID" value="NZ_LJYW01000001.1"/>
</dbReference>
<dbReference type="NCBIfam" id="TIGR02663">
    <property type="entry name" value="nifX"/>
    <property type="match status" value="1"/>
</dbReference>
<comment type="caution">
    <text evidence="5">The sequence shown here is derived from an EMBL/GenBank/DDBJ whole genome shotgun (WGS) entry which is preliminary data.</text>
</comment>
<keyword evidence="2" id="KW-0535">Nitrogen fixation</keyword>
<keyword evidence="6" id="KW-1185">Reference proteome</keyword>
<evidence type="ECO:0000256" key="2">
    <source>
        <dbReference type="ARBA" id="ARBA00023231"/>
    </source>
</evidence>